<organism evidence="11 12">
    <name type="scientific">Thalassoglobus polymorphus</name>
    <dbReference type="NCBI Taxonomy" id="2527994"/>
    <lineage>
        <taxon>Bacteria</taxon>
        <taxon>Pseudomonadati</taxon>
        <taxon>Planctomycetota</taxon>
        <taxon>Planctomycetia</taxon>
        <taxon>Planctomycetales</taxon>
        <taxon>Planctomycetaceae</taxon>
        <taxon>Thalassoglobus</taxon>
    </lineage>
</organism>
<keyword evidence="8 10" id="KW-0594">Phospholipid biosynthesis</keyword>
<evidence type="ECO:0000256" key="8">
    <source>
        <dbReference type="ARBA" id="ARBA00023209"/>
    </source>
</evidence>
<dbReference type="AlphaFoldDB" id="A0A517QLD7"/>
<keyword evidence="4 10" id="KW-0812">Transmembrane</keyword>
<keyword evidence="5 10" id="KW-1133">Transmembrane helix</keyword>
<name>A0A517QLD7_9PLAN</name>
<protein>
    <recommendedName>
        <fullName evidence="10">Glycerol-3-phosphate acyltransferase</fullName>
    </recommendedName>
    <alternativeName>
        <fullName evidence="10">Acyl-PO4 G3P acyltransferase</fullName>
    </alternativeName>
    <alternativeName>
        <fullName evidence="10">Acyl-phosphate--glycerol-3-phosphate acyltransferase</fullName>
    </alternativeName>
    <alternativeName>
        <fullName evidence="10">G3P acyltransferase</fullName>
        <shortName evidence="10">GPAT</shortName>
        <ecNumber evidence="10">2.3.1.275</ecNumber>
    </alternativeName>
    <alternativeName>
        <fullName evidence="10">Lysophosphatidic acid synthase</fullName>
        <shortName evidence="10">LPA synthase</shortName>
    </alternativeName>
</protein>
<evidence type="ECO:0000256" key="2">
    <source>
        <dbReference type="ARBA" id="ARBA00022516"/>
    </source>
</evidence>
<evidence type="ECO:0000256" key="4">
    <source>
        <dbReference type="ARBA" id="ARBA00022692"/>
    </source>
</evidence>
<evidence type="ECO:0000256" key="5">
    <source>
        <dbReference type="ARBA" id="ARBA00022989"/>
    </source>
</evidence>
<comment type="subcellular location">
    <subcellularLocation>
        <location evidence="10">Cell membrane</location>
        <topology evidence="10">Multi-pass membrane protein</topology>
    </subcellularLocation>
</comment>
<dbReference type="EC" id="2.3.1.275" evidence="10"/>
<keyword evidence="7 10" id="KW-0472">Membrane</keyword>
<keyword evidence="11" id="KW-0012">Acyltransferase</keyword>
<keyword evidence="9 10" id="KW-1208">Phospholipid metabolism</keyword>
<reference evidence="11 12" key="1">
    <citation type="submission" date="2019-02" db="EMBL/GenBank/DDBJ databases">
        <title>Deep-cultivation of Planctomycetes and their phenomic and genomic characterization uncovers novel biology.</title>
        <authorList>
            <person name="Wiegand S."/>
            <person name="Jogler M."/>
            <person name="Boedeker C."/>
            <person name="Pinto D."/>
            <person name="Vollmers J."/>
            <person name="Rivas-Marin E."/>
            <person name="Kohn T."/>
            <person name="Peeters S.H."/>
            <person name="Heuer A."/>
            <person name="Rast P."/>
            <person name="Oberbeckmann S."/>
            <person name="Bunk B."/>
            <person name="Jeske O."/>
            <person name="Meyerdierks A."/>
            <person name="Storesund J.E."/>
            <person name="Kallscheuer N."/>
            <person name="Luecker S."/>
            <person name="Lage O.M."/>
            <person name="Pohl T."/>
            <person name="Merkel B.J."/>
            <person name="Hornburger P."/>
            <person name="Mueller R.-W."/>
            <person name="Bruemmer F."/>
            <person name="Labrenz M."/>
            <person name="Spormann A.M."/>
            <person name="Op den Camp H."/>
            <person name="Overmann J."/>
            <person name="Amann R."/>
            <person name="Jetten M.S.M."/>
            <person name="Mascher T."/>
            <person name="Medema M.H."/>
            <person name="Devos D.P."/>
            <person name="Kaster A.-K."/>
            <person name="Ovreas L."/>
            <person name="Rohde M."/>
            <person name="Galperin M.Y."/>
            <person name="Jogler C."/>
        </authorList>
    </citation>
    <scope>NUCLEOTIDE SEQUENCE [LARGE SCALE GENOMIC DNA]</scope>
    <source>
        <strain evidence="11 12">Mal48</strain>
    </source>
</reference>
<evidence type="ECO:0000256" key="6">
    <source>
        <dbReference type="ARBA" id="ARBA00023098"/>
    </source>
</evidence>
<keyword evidence="12" id="KW-1185">Reference proteome</keyword>
<dbReference type="GO" id="GO:0008654">
    <property type="term" value="P:phospholipid biosynthetic process"/>
    <property type="evidence" value="ECO:0007669"/>
    <property type="project" value="UniProtKB-UniRule"/>
</dbReference>
<comment type="similarity">
    <text evidence="10">Belongs to the PlsY family.</text>
</comment>
<gene>
    <name evidence="10 11" type="primary">plsY</name>
    <name evidence="11" type="ORF">Mal48_17040</name>
</gene>
<keyword evidence="2 10" id="KW-0444">Lipid biosynthesis</keyword>
<dbReference type="SMART" id="SM01207">
    <property type="entry name" value="G3P_acyltransf"/>
    <property type="match status" value="1"/>
</dbReference>
<comment type="function">
    <text evidence="10">Catalyzes the transfer of an acyl group from acyl-phosphate (acyl-PO(4)) to glycerol-3-phosphate (G3P) to form lysophosphatidic acid (LPA). This enzyme utilizes acyl-phosphate as fatty acyl donor, but not acyl-CoA or acyl-ACP.</text>
</comment>
<dbReference type="Pfam" id="PF02660">
    <property type="entry name" value="G3P_acyltransf"/>
    <property type="match status" value="1"/>
</dbReference>
<sequence length="229" mass="24353">MSPGVAFMLTAAIAYLIGAIPFSLLIAKFVRGIDLREQGSGNVGATNVARTMGAKWGVLALFCDATKGMVSVGLIPLLLPVDETLIIHQQVLGAIFAVLGHMFSIWLGMRGGKGVATALGAVVILSPWTTLIAFIAFVIVFVPTKLVSLASMLAAVTYAVTQIVRYQSELFSERLWSLAVFSIGVPCLIIFQHRANVVRLLNGSESKLTLGKKKTAPAPQDATSKSTHE</sequence>
<dbReference type="PANTHER" id="PTHR30309">
    <property type="entry name" value="INNER MEMBRANE PROTEIN YGIH"/>
    <property type="match status" value="1"/>
</dbReference>
<dbReference type="RefSeq" id="WP_145197730.1">
    <property type="nucleotide sequence ID" value="NZ_CP036267.1"/>
</dbReference>
<dbReference type="KEGG" id="tpol:Mal48_17040"/>
<evidence type="ECO:0000256" key="10">
    <source>
        <dbReference type="HAMAP-Rule" id="MF_01043"/>
    </source>
</evidence>
<feature type="transmembrane region" description="Helical" evidence="10">
    <location>
        <begin position="176"/>
        <end position="195"/>
    </location>
</feature>
<comment type="subunit">
    <text evidence="10">Probably interacts with PlsX.</text>
</comment>
<feature type="transmembrane region" description="Helical" evidence="10">
    <location>
        <begin position="56"/>
        <end position="79"/>
    </location>
</feature>
<proteinExistence type="inferred from homology"/>
<evidence type="ECO:0000256" key="3">
    <source>
        <dbReference type="ARBA" id="ARBA00022679"/>
    </source>
</evidence>
<feature type="transmembrane region" description="Helical" evidence="10">
    <location>
        <begin position="85"/>
        <end position="107"/>
    </location>
</feature>
<dbReference type="HAMAP" id="MF_01043">
    <property type="entry name" value="PlsY"/>
    <property type="match status" value="1"/>
</dbReference>
<evidence type="ECO:0000313" key="12">
    <source>
        <dbReference type="Proteomes" id="UP000315724"/>
    </source>
</evidence>
<feature type="transmembrane region" description="Helical" evidence="10">
    <location>
        <begin position="6"/>
        <end position="27"/>
    </location>
</feature>
<keyword evidence="3 10" id="KW-0808">Transferase</keyword>
<dbReference type="PANTHER" id="PTHR30309:SF0">
    <property type="entry name" value="GLYCEROL-3-PHOSPHATE ACYLTRANSFERASE-RELATED"/>
    <property type="match status" value="1"/>
</dbReference>
<evidence type="ECO:0000256" key="7">
    <source>
        <dbReference type="ARBA" id="ARBA00023136"/>
    </source>
</evidence>
<dbReference type="Proteomes" id="UP000315724">
    <property type="component" value="Chromosome"/>
</dbReference>
<dbReference type="GO" id="GO:0005886">
    <property type="term" value="C:plasma membrane"/>
    <property type="evidence" value="ECO:0007669"/>
    <property type="project" value="UniProtKB-SubCell"/>
</dbReference>
<evidence type="ECO:0000256" key="1">
    <source>
        <dbReference type="ARBA" id="ARBA00022475"/>
    </source>
</evidence>
<dbReference type="NCBIfam" id="TIGR00023">
    <property type="entry name" value="glycerol-3-phosphate 1-O-acyltransferase PlsY"/>
    <property type="match status" value="1"/>
</dbReference>
<evidence type="ECO:0000313" key="11">
    <source>
        <dbReference type="EMBL" id="QDT32458.1"/>
    </source>
</evidence>
<feature type="transmembrane region" description="Helical" evidence="10">
    <location>
        <begin position="119"/>
        <end position="140"/>
    </location>
</feature>
<comment type="catalytic activity">
    <reaction evidence="10">
        <text>an acyl phosphate + sn-glycerol 3-phosphate = a 1-acyl-sn-glycero-3-phosphate + phosphate</text>
        <dbReference type="Rhea" id="RHEA:34075"/>
        <dbReference type="ChEBI" id="CHEBI:43474"/>
        <dbReference type="ChEBI" id="CHEBI:57597"/>
        <dbReference type="ChEBI" id="CHEBI:57970"/>
        <dbReference type="ChEBI" id="CHEBI:59918"/>
        <dbReference type="EC" id="2.3.1.275"/>
    </reaction>
</comment>
<dbReference type="EMBL" id="CP036267">
    <property type="protein sequence ID" value="QDT32458.1"/>
    <property type="molecule type" value="Genomic_DNA"/>
</dbReference>
<evidence type="ECO:0000256" key="9">
    <source>
        <dbReference type="ARBA" id="ARBA00023264"/>
    </source>
</evidence>
<dbReference type="UniPathway" id="UPA00085"/>
<keyword evidence="6 10" id="KW-0443">Lipid metabolism</keyword>
<dbReference type="OrthoDB" id="9777124at2"/>
<comment type="pathway">
    <text evidence="10">Lipid metabolism; phospholipid metabolism.</text>
</comment>
<accession>A0A517QLD7</accession>
<dbReference type="InterPro" id="IPR003811">
    <property type="entry name" value="G3P_acylTferase_PlsY"/>
</dbReference>
<dbReference type="GO" id="GO:0043772">
    <property type="term" value="F:acyl-phosphate glycerol-3-phosphate acyltransferase activity"/>
    <property type="evidence" value="ECO:0007669"/>
    <property type="project" value="UniProtKB-UniRule"/>
</dbReference>
<keyword evidence="1 10" id="KW-1003">Cell membrane</keyword>